<organism evidence="1 2">
    <name type="scientific">candidate division LCP-89 bacterium B3_LCP</name>
    <dbReference type="NCBI Taxonomy" id="2012998"/>
    <lineage>
        <taxon>Bacteria</taxon>
        <taxon>Pseudomonadati</taxon>
        <taxon>Bacteria division LCP-89</taxon>
    </lineage>
</organism>
<comment type="caution">
    <text evidence="1">The sequence shown here is derived from an EMBL/GenBank/DDBJ whole genome shotgun (WGS) entry which is preliminary data.</text>
</comment>
<accession>A0A532V011</accession>
<evidence type="ECO:0000313" key="2">
    <source>
        <dbReference type="Proteomes" id="UP000319619"/>
    </source>
</evidence>
<gene>
    <name evidence="1" type="ORF">CEE37_09215</name>
</gene>
<dbReference type="AlphaFoldDB" id="A0A532V011"/>
<protein>
    <submittedName>
        <fullName evidence="1">Uncharacterized protein</fullName>
    </submittedName>
</protein>
<dbReference type="EMBL" id="NJBN01000005">
    <property type="protein sequence ID" value="TKJ40482.1"/>
    <property type="molecule type" value="Genomic_DNA"/>
</dbReference>
<name>A0A532V011_UNCL8</name>
<sequence>MWTEITGDSMRWKAGIYLLILIVGSSNLASSQGKEDWPPFDPKNPPRGIDISNIARTNRTHRKGNLWLTVTNWGFIGNFTQASTRAFDDPEYPGLWAPQCEYPGNSDTQYLYQGGFWVGALVEEGGFSFPRVSIGTAGWVEGHEFQPGEMSGTPIEEHGILERSTIPNSYNRLGEYIYSDDAIGEQDFIAVYADTLTESFWVQGDAIDGPHFPLGIRIEQRSYSWSYNYAQEFILIDYTVENIASNFLKNLYIGYYMDCDVGSENESRRMDDDICGFQRWYYYDRILSNGSTVPDSLIINTAWTSDNDGRPVEETSGTDFTCPAVTGVRVVRAPNPRLRTSFNWWIRNPNPDLDYGPAWADDGAIGDWTSTWGTPVGDARKYFVLANGEFDFDQVYVNDAQWIQENPQLIYDPENPGIVIETHDWKIEPDDTYATDIANGYDTRYMISWGPLGIYDHTDAQGNLVYRLNPGEKFHMTVAYVAGANFHTEQLPQNDPDNINPDNFNFATLRYNAAWAAKVYDNEMIDTNGDGWYGEDVGEDGLYAPNEGDPVYYFGEFKGFYPGPDEGERNGRLDLGEDELFRPEFIYDERYGEMNLGYTRFNGVLDPGDGIPDFKGPPPPPIPELSYELTEHDVILRWKNNAEDPGYYDPFSGTQDFEGYRVYLSNSGLENDFSILTDFDLVDFAYFSATDSLVTIPDSRTNAPPDTSIASQTYYRKPFGQNTGLEAIMETDSTYVFHIINAPPCFPRYYAVCAYDYGDPRSGTEPLETARNANAVYAAPAGNPELDVTVVPNPYRAYVNYTQQYSGGLSWENQNDGTPDFFPQTDRRIEFINLPAECLIRVYTIGGDLVQIIPHSSSTVNPIGDPNLQWVSLSSEGWDLNTRNGQQIVSGIYLFSVEDLTPDNMGQIKAGKFVVIR</sequence>
<evidence type="ECO:0000313" key="1">
    <source>
        <dbReference type="EMBL" id="TKJ40482.1"/>
    </source>
</evidence>
<proteinExistence type="predicted"/>
<reference evidence="1 2" key="1">
    <citation type="submission" date="2017-06" db="EMBL/GenBank/DDBJ databases">
        <title>Novel microbial phyla capable of carbon fixation and sulfur reduction in deep-sea sediments.</title>
        <authorList>
            <person name="Huang J."/>
            <person name="Baker B."/>
            <person name="Wang Y."/>
        </authorList>
    </citation>
    <scope>NUCLEOTIDE SEQUENCE [LARGE SCALE GENOMIC DNA]</scope>
    <source>
        <strain evidence="1">B3_LCP</strain>
    </source>
</reference>
<dbReference type="Proteomes" id="UP000319619">
    <property type="component" value="Unassembled WGS sequence"/>
</dbReference>